<feature type="region of interest" description="Disordered" evidence="4">
    <location>
        <begin position="75"/>
        <end position="100"/>
    </location>
</feature>
<protein>
    <recommendedName>
        <fullName evidence="5">Transcription regulator Myc N-terminal domain-containing protein</fullName>
    </recommendedName>
</protein>
<dbReference type="InterPro" id="IPR012682">
    <property type="entry name" value="Tscrpt_reg_Myc_N"/>
</dbReference>
<feature type="region of interest" description="Disordered" evidence="4">
    <location>
        <begin position="255"/>
        <end position="296"/>
    </location>
</feature>
<feature type="compositionally biased region" description="Acidic residues" evidence="4">
    <location>
        <begin position="88"/>
        <end position="100"/>
    </location>
</feature>
<name>A0AA88M4A6_CHASR</name>
<evidence type="ECO:0000256" key="3">
    <source>
        <dbReference type="ARBA" id="ARBA00025872"/>
    </source>
</evidence>
<evidence type="ECO:0000256" key="4">
    <source>
        <dbReference type="SAM" id="MobiDB-lite"/>
    </source>
</evidence>
<dbReference type="AlphaFoldDB" id="A0AA88M4A6"/>
<comment type="subcellular location">
    <subcellularLocation>
        <location evidence="1">Nucleus</location>
    </subcellularLocation>
</comment>
<feature type="region of interest" description="Disordered" evidence="4">
    <location>
        <begin position="148"/>
        <end position="224"/>
    </location>
</feature>
<comment type="caution">
    <text evidence="6">The sequence shown here is derived from an EMBL/GenBank/DDBJ whole genome shotgun (WGS) entry which is preliminary data.</text>
</comment>
<feature type="region of interest" description="Disordered" evidence="4">
    <location>
        <begin position="26"/>
        <end position="45"/>
    </location>
</feature>
<evidence type="ECO:0000256" key="2">
    <source>
        <dbReference type="ARBA" id="ARBA00023242"/>
    </source>
</evidence>
<keyword evidence="7" id="KW-1185">Reference proteome</keyword>
<dbReference type="GO" id="GO:0003700">
    <property type="term" value="F:DNA-binding transcription factor activity"/>
    <property type="evidence" value="ECO:0007669"/>
    <property type="project" value="InterPro"/>
</dbReference>
<reference evidence="6" key="1">
    <citation type="submission" date="2023-07" db="EMBL/GenBank/DDBJ databases">
        <title>Chromosome-level Genome Assembly of Striped Snakehead (Channa striata).</title>
        <authorList>
            <person name="Liu H."/>
        </authorList>
    </citation>
    <scope>NUCLEOTIDE SEQUENCE</scope>
    <source>
        <strain evidence="6">Gz</strain>
        <tissue evidence="6">Muscle</tissue>
    </source>
</reference>
<feature type="domain" description="Transcription regulator Myc N-terminal" evidence="5">
    <location>
        <begin position="1"/>
        <end position="70"/>
    </location>
</feature>
<dbReference type="GO" id="GO:0005634">
    <property type="term" value="C:nucleus"/>
    <property type="evidence" value="ECO:0007669"/>
    <property type="project" value="UniProtKB-SubCell"/>
</dbReference>
<dbReference type="PANTHER" id="PTHR45851">
    <property type="entry name" value="MYC PROTO-ONCOGENE"/>
    <property type="match status" value="1"/>
</dbReference>
<feature type="compositionally biased region" description="Polar residues" evidence="4">
    <location>
        <begin position="174"/>
        <end position="187"/>
    </location>
</feature>
<gene>
    <name evidence="6" type="ORF">Q5P01_018080</name>
</gene>
<dbReference type="InterPro" id="IPR050433">
    <property type="entry name" value="Myc_transcription_factors"/>
</dbReference>
<sequence>MWSGFSAGQQLERVVGERCAVSCPGTGAPAKVPGVTSPGRGQSAPADTATLSGLVTDCVDPAAVLTFPLIGGCKKQVSSGSESHSDSSEDEDDKDEDEEEIDVVTVEHKQQCKPRRLVNTRKPVTITVRADTLDPGMKRFHISIHQQQHNYAAPSPDTVPPPPEPPRKRVRQEASMQVTQPNQNSCYHQPRPGHTPLNLDNRKSHVTTSGVRSESPNLGASSLPPRHHLRLLHPPLPLPSIPTSHPQSNTLFLISPAPSPPIARTQTNARRTTSWSASDGTTCAHVSSHCGTRSRA</sequence>
<keyword evidence="2" id="KW-0539">Nucleus</keyword>
<dbReference type="Pfam" id="PF01056">
    <property type="entry name" value="Myc_N"/>
    <property type="match status" value="2"/>
</dbReference>
<comment type="subunit">
    <text evidence="3">Efficient DNA binding requires dimerization with another bHLH protein. Binds DNA as a heterodimer with MAX.</text>
</comment>
<accession>A0AA88M4A6</accession>
<evidence type="ECO:0000313" key="7">
    <source>
        <dbReference type="Proteomes" id="UP001187415"/>
    </source>
</evidence>
<proteinExistence type="predicted"/>
<feature type="compositionally biased region" description="Polar residues" evidence="4">
    <location>
        <begin position="206"/>
        <end position="220"/>
    </location>
</feature>
<feature type="domain" description="Transcription regulator Myc N-terminal" evidence="5">
    <location>
        <begin position="75"/>
        <end position="179"/>
    </location>
</feature>
<evidence type="ECO:0000256" key="1">
    <source>
        <dbReference type="ARBA" id="ARBA00004123"/>
    </source>
</evidence>
<organism evidence="6 7">
    <name type="scientific">Channa striata</name>
    <name type="common">Snakehead murrel</name>
    <name type="synonym">Ophicephalus striatus</name>
    <dbReference type="NCBI Taxonomy" id="64152"/>
    <lineage>
        <taxon>Eukaryota</taxon>
        <taxon>Metazoa</taxon>
        <taxon>Chordata</taxon>
        <taxon>Craniata</taxon>
        <taxon>Vertebrata</taxon>
        <taxon>Euteleostomi</taxon>
        <taxon>Actinopterygii</taxon>
        <taxon>Neopterygii</taxon>
        <taxon>Teleostei</taxon>
        <taxon>Neoteleostei</taxon>
        <taxon>Acanthomorphata</taxon>
        <taxon>Anabantaria</taxon>
        <taxon>Anabantiformes</taxon>
        <taxon>Channoidei</taxon>
        <taxon>Channidae</taxon>
        <taxon>Channa</taxon>
    </lineage>
</organism>
<evidence type="ECO:0000259" key="5">
    <source>
        <dbReference type="Pfam" id="PF01056"/>
    </source>
</evidence>
<dbReference type="Proteomes" id="UP001187415">
    <property type="component" value="Unassembled WGS sequence"/>
</dbReference>
<evidence type="ECO:0000313" key="6">
    <source>
        <dbReference type="EMBL" id="KAK2830149.1"/>
    </source>
</evidence>
<feature type="compositionally biased region" description="Polar residues" evidence="4">
    <location>
        <begin position="264"/>
        <end position="296"/>
    </location>
</feature>
<dbReference type="EMBL" id="JAUPFM010000014">
    <property type="protein sequence ID" value="KAK2830149.1"/>
    <property type="molecule type" value="Genomic_DNA"/>
</dbReference>